<reference evidence="4 5" key="1">
    <citation type="submission" date="2019-09" db="EMBL/GenBank/DDBJ databases">
        <authorList>
            <person name="Ou C."/>
        </authorList>
    </citation>
    <scope>NUCLEOTIDE SEQUENCE [LARGE SCALE GENOMIC DNA]</scope>
    <source>
        <strain evidence="4">S2</strain>
        <tissue evidence="4">Leaf</tissue>
    </source>
</reference>
<keyword evidence="2" id="KW-0812">Transmembrane</keyword>
<feature type="transmembrane region" description="Helical" evidence="2">
    <location>
        <begin position="34"/>
        <end position="56"/>
    </location>
</feature>
<dbReference type="PANTHER" id="PTHR48473:SF1">
    <property type="entry name" value="TIR DOMAIN-CONTAINING PROTEIN"/>
    <property type="match status" value="1"/>
</dbReference>
<keyword evidence="2" id="KW-1133">Transmembrane helix</keyword>
<evidence type="ECO:0000256" key="2">
    <source>
        <dbReference type="SAM" id="Phobius"/>
    </source>
</evidence>
<comment type="caution">
    <text evidence="4">The sequence shown here is derived from an EMBL/GenBank/DDBJ whole genome shotgun (WGS) entry which is preliminary data.</text>
</comment>
<evidence type="ECO:0000256" key="3">
    <source>
        <dbReference type="SAM" id="SignalP"/>
    </source>
</evidence>
<proteinExistence type="predicted"/>
<feature type="transmembrane region" description="Helical" evidence="2">
    <location>
        <begin position="111"/>
        <end position="127"/>
    </location>
</feature>
<gene>
    <name evidence="4" type="ORF">D8674_030747</name>
</gene>
<protein>
    <submittedName>
        <fullName evidence="4">Disease resistance RPP13-like protein 1</fullName>
    </submittedName>
</protein>
<organism evidence="4 5">
    <name type="scientific">Pyrus ussuriensis x Pyrus communis</name>
    <dbReference type="NCBI Taxonomy" id="2448454"/>
    <lineage>
        <taxon>Eukaryota</taxon>
        <taxon>Viridiplantae</taxon>
        <taxon>Streptophyta</taxon>
        <taxon>Embryophyta</taxon>
        <taxon>Tracheophyta</taxon>
        <taxon>Spermatophyta</taxon>
        <taxon>Magnoliopsida</taxon>
        <taxon>eudicotyledons</taxon>
        <taxon>Gunneridae</taxon>
        <taxon>Pentapetalae</taxon>
        <taxon>rosids</taxon>
        <taxon>fabids</taxon>
        <taxon>Rosales</taxon>
        <taxon>Rosaceae</taxon>
        <taxon>Amygdaloideae</taxon>
        <taxon>Maleae</taxon>
        <taxon>Pyrus</taxon>
    </lineage>
</organism>
<keyword evidence="2" id="KW-0472">Membrane</keyword>
<keyword evidence="5" id="KW-1185">Reference proteome</keyword>
<reference evidence="5" key="2">
    <citation type="submission" date="2019-10" db="EMBL/GenBank/DDBJ databases">
        <title>A de novo genome assembly of a pear dwarfing rootstock.</title>
        <authorList>
            <person name="Wang F."/>
            <person name="Wang J."/>
            <person name="Li S."/>
            <person name="Zhang Y."/>
            <person name="Fang M."/>
            <person name="Ma L."/>
            <person name="Zhao Y."/>
            <person name="Jiang S."/>
        </authorList>
    </citation>
    <scope>NUCLEOTIDE SEQUENCE [LARGE SCALE GENOMIC DNA]</scope>
</reference>
<evidence type="ECO:0000256" key="1">
    <source>
        <dbReference type="SAM" id="MobiDB-lite"/>
    </source>
</evidence>
<evidence type="ECO:0000313" key="5">
    <source>
        <dbReference type="Proteomes" id="UP000327157"/>
    </source>
</evidence>
<sequence length="248" mass="28060">MQANSAEWIFLATSLCMEILSAACDQASSPSEPRYALFGMLLAFAALLTCIWELIYKGMKKNAVWGKRGCHMLFGSDIELFVLAGGIAQCVCSIIQYIYYVRHADNPIKMSLLPAIFVICLIATRLGRERMQTTYETAGLISPFGLYSQTRELPFMSDVILLSLNFLSSTTPLSCQTLNILLLTIQTQPTHFPKHNIVFEKKKKKSDTVLVLSMHKQTLFLERKEQKSKRSDLNSKNSDLDFINNERK</sequence>
<dbReference type="OrthoDB" id="1166453at2759"/>
<evidence type="ECO:0000313" key="4">
    <source>
        <dbReference type="EMBL" id="KAB2595297.1"/>
    </source>
</evidence>
<dbReference type="Proteomes" id="UP000327157">
    <property type="component" value="Chromosome 7"/>
</dbReference>
<reference evidence="4 5" key="3">
    <citation type="submission" date="2019-11" db="EMBL/GenBank/DDBJ databases">
        <title>A de novo genome assembly of a pear dwarfing rootstock.</title>
        <authorList>
            <person name="Wang F."/>
            <person name="Wang J."/>
            <person name="Li S."/>
            <person name="Zhang Y."/>
            <person name="Fang M."/>
            <person name="Ma L."/>
            <person name="Zhao Y."/>
            <person name="Jiang S."/>
        </authorList>
    </citation>
    <scope>NUCLEOTIDE SEQUENCE [LARGE SCALE GENOMIC DNA]</scope>
    <source>
        <strain evidence="4">S2</strain>
        <tissue evidence="4">Leaf</tissue>
    </source>
</reference>
<feature type="region of interest" description="Disordered" evidence="1">
    <location>
        <begin position="226"/>
        <end position="248"/>
    </location>
</feature>
<dbReference type="PANTHER" id="PTHR48473">
    <property type="entry name" value="TIR DOMAIN-CONTAINING PROTEIN"/>
    <property type="match status" value="1"/>
</dbReference>
<name>A0A5N5EX20_9ROSA</name>
<dbReference type="EMBL" id="SMOL01000781">
    <property type="protein sequence ID" value="KAB2595297.1"/>
    <property type="molecule type" value="Genomic_DNA"/>
</dbReference>
<feature type="chain" id="PRO_5024387093" evidence="3">
    <location>
        <begin position="23"/>
        <end position="248"/>
    </location>
</feature>
<accession>A0A5N5EX20</accession>
<feature type="signal peptide" evidence="3">
    <location>
        <begin position="1"/>
        <end position="22"/>
    </location>
</feature>
<dbReference type="AlphaFoldDB" id="A0A5N5EX20"/>
<keyword evidence="3" id="KW-0732">Signal</keyword>
<feature type="transmembrane region" description="Helical" evidence="2">
    <location>
        <begin position="77"/>
        <end position="99"/>
    </location>
</feature>